<accession>A0ABD0LUC2</accession>
<dbReference type="PROSITE" id="PS50960">
    <property type="entry name" value="HTH_PSQ"/>
    <property type="match status" value="1"/>
</dbReference>
<evidence type="ECO:0000256" key="1">
    <source>
        <dbReference type="ARBA" id="ARBA00004123"/>
    </source>
</evidence>
<keyword evidence="2 4" id="KW-0238">DNA-binding</keyword>
<evidence type="ECO:0000256" key="4">
    <source>
        <dbReference type="PROSITE-ProRule" id="PRU00320"/>
    </source>
</evidence>
<feature type="compositionally biased region" description="Polar residues" evidence="5">
    <location>
        <begin position="419"/>
        <end position="432"/>
    </location>
</feature>
<dbReference type="Proteomes" id="UP001519460">
    <property type="component" value="Unassembled WGS sequence"/>
</dbReference>
<dbReference type="Pfam" id="PF04218">
    <property type="entry name" value="CENP-B_N"/>
    <property type="match status" value="1"/>
</dbReference>
<comment type="subcellular location">
    <subcellularLocation>
        <location evidence="1 4">Nucleus</location>
    </subcellularLocation>
</comment>
<evidence type="ECO:0000259" key="6">
    <source>
        <dbReference type="PROSITE" id="PS50802"/>
    </source>
</evidence>
<dbReference type="InterPro" id="IPR009057">
    <property type="entry name" value="Homeodomain-like_sf"/>
</dbReference>
<dbReference type="Pfam" id="PF02338">
    <property type="entry name" value="OTU"/>
    <property type="match status" value="1"/>
</dbReference>
<name>A0ABD0LUC2_9CAEN</name>
<feature type="domain" description="HTH psq-type" evidence="7">
    <location>
        <begin position="1"/>
        <end position="52"/>
    </location>
</feature>
<dbReference type="CDD" id="cd22755">
    <property type="entry name" value="OTU_CeDUB-like"/>
    <property type="match status" value="1"/>
</dbReference>
<feature type="compositionally biased region" description="Basic and acidic residues" evidence="5">
    <location>
        <begin position="467"/>
        <end position="480"/>
    </location>
</feature>
<dbReference type="GO" id="GO:0003677">
    <property type="term" value="F:DNA binding"/>
    <property type="evidence" value="ECO:0007669"/>
    <property type="project" value="UniProtKB-UniRule"/>
</dbReference>
<dbReference type="InterPro" id="IPR003323">
    <property type="entry name" value="OTU_dom"/>
</dbReference>
<evidence type="ECO:0000256" key="2">
    <source>
        <dbReference type="ARBA" id="ARBA00023125"/>
    </source>
</evidence>
<dbReference type="PANTHER" id="PTHR19303:SF73">
    <property type="entry name" value="PROTEIN PDC2"/>
    <property type="match status" value="1"/>
</dbReference>
<dbReference type="Gene3D" id="3.30.420.10">
    <property type="entry name" value="Ribonuclease H-like superfamily/Ribonuclease H"/>
    <property type="match status" value="1"/>
</dbReference>
<keyword evidence="10" id="KW-1185">Reference proteome</keyword>
<protein>
    <submittedName>
        <fullName evidence="9">Uncharacterized protein</fullName>
    </submittedName>
</protein>
<dbReference type="Pfam" id="PF03184">
    <property type="entry name" value="DDE_1"/>
    <property type="match status" value="1"/>
</dbReference>
<evidence type="ECO:0000256" key="3">
    <source>
        <dbReference type="ARBA" id="ARBA00023242"/>
    </source>
</evidence>
<dbReference type="EMBL" id="JACVVK020000021">
    <property type="protein sequence ID" value="KAK7503189.1"/>
    <property type="molecule type" value="Genomic_DNA"/>
</dbReference>
<sequence>MASKKRCGLSLKRKLEILDFVEKSKKSKRKIADELGVPRSTLYDILKEKDKLEERRNSGSASLDTVKHRTAKYAELNRRLLDWLKFARSQNIPISGPVLKIRANKIAEDLGIQDWNCSDGWLTRWKKRNNIVSKAESGERGSVDEKATDGWVRNVLKPLLACYEARDVFNVDETALFWRMLPGKILCFNGERCIWGKKSKDRITVMVCSNMNGTEKPRLLTIGKFKNPRCFKGIKRLPVQYEANSKCWMNADIFKDWLQNFDNKMVQEKRKVLLVLDNCTAHKLPPLRATEVVFLPPNATSKLQPCDAGMIQNLKVHYRTMKVHQLTDHIDAGGTSEDYQFSLLDALCTIQQAWEKVTPTTIANCFRHAGFHVDETETTSVDSTEDVLPELDPLVSKLAEEHGISSSDYFFVDEDVATTAPSSDIPSTSTAEGISLEPKVEELDSDEDDLGEREIVSKKSKPNEGGSSDRHTPSPADRHTPSPPKEGPSKPRSPSPPKEGPSKPRSPSSPPKDRCRCTLSEATAPPSYPIYGFLSPLLASAGRRVDYVKMDGNCFFRCLSKEMYGTEEYHYIFRESVCNLIDKTPAVFAQYIDGADTRSHAEKMRKLGKWATTCEIYASAALLQRKLYVLTPIPGQKQRSNRPDLSYRWLLFSPLKLCDRGRGTCILDTVQY</sequence>
<evidence type="ECO:0000259" key="7">
    <source>
        <dbReference type="PROSITE" id="PS50960"/>
    </source>
</evidence>
<dbReference type="InterPro" id="IPR038765">
    <property type="entry name" value="Papain-like_cys_pep_sf"/>
</dbReference>
<proteinExistence type="predicted"/>
<dbReference type="PROSITE" id="PS50802">
    <property type="entry name" value="OTU"/>
    <property type="match status" value="1"/>
</dbReference>
<dbReference type="GO" id="GO:0005634">
    <property type="term" value="C:nucleus"/>
    <property type="evidence" value="ECO:0007669"/>
    <property type="project" value="UniProtKB-SubCell"/>
</dbReference>
<keyword evidence="3 4" id="KW-0539">Nucleus</keyword>
<feature type="domain" description="OTU" evidence="6">
    <location>
        <begin position="543"/>
        <end position="649"/>
    </location>
</feature>
<evidence type="ECO:0000259" key="8">
    <source>
        <dbReference type="PROSITE" id="PS51253"/>
    </source>
</evidence>
<dbReference type="PANTHER" id="PTHR19303">
    <property type="entry name" value="TRANSPOSON"/>
    <property type="match status" value="1"/>
</dbReference>
<dbReference type="PROSITE" id="PS51253">
    <property type="entry name" value="HTH_CENPB"/>
    <property type="match status" value="1"/>
</dbReference>
<organism evidence="9 10">
    <name type="scientific">Batillaria attramentaria</name>
    <dbReference type="NCBI Taxonomy" id="370345"/>
    <lineage>
        <taxon>Eukaryota</taxon>
        <taxon>Metazoa</taxon>
        <taxon>Spiralia</taxon>
        <taxon>Lophotrochozoa</taxon>
        <taxon>Mollusca</taxon>
        <taxon>Gastropoda</taxon>
        <taxon>Caenogastropoda</taxon>
        <taxon>Sorbeoconcha</taxon>
        <taxon>Cerithioidea</taxon>
        <taxon>Batillariidae</taxon>
        <taxon>Batillaria</taxon>
    </lineage>
</organism>
<dbReference type="Pfam" id="PF03221">
    <property type="entry name" value="HTH_Tnp_Tc5"/>
    <property type="match status" value="1"/>
</dbReference>
<feature type="compositionally biased region" description="Pro residues" evidence="5">
    <location>
        <begin position="481"/>
        <end position="499"/>
    </location>
</feature>
<feature type="DNA-binding region" description="H-T-H motif" evidence="4">
    <location>
        <begin position="28"/>
        <end position="48"/>
    </location>
</feature>
<reference evidence="9 10" key="1">
    <citation type="journal article" date="2023" name="Sci. Data">
        <title>Genome assembly of the Korean intertidal mud-creeper Batillaria attramentaria.</title>
        <authorList>
            <person name="Patra A.K."/>
            <person name="Ho P.T."/>
            <person name="Jun S."/>
            <person name="Lee S.J."/>
            <person name="Kim Y."/>
            <person name="Won Y.J."/>
        </authorList>
    </citation>
    <scope>NUCLEOTIDE SEQUENCE [LARGE SCALE GENOMIC DNA]</scope>
    <source>
        <strain evidence="9">Wonlab-2016</strain>
    </source>
</reference>
<dbReference type="AlphaFoldDB" id="A0ABD0LUC2"/>
<dbReference type="Gene3D" id="1.10.10.60">
    <property type="entry name" value="Homeodomain-like"/>
    <property type="match status" value="2"/>
</dbReference>
<feature type="domain" description="HTH CENPB-type" evidence="8">
    <location>
        <begin position="64"/>
        <end position="135"/>
    </location>
</feature>
<dbReference type="InterPro" id="IPR006600">
    <property type="entry name" value="HTH_CenpB_DNA-bd_dom"/>
</dbReference>
<dbReference type="InterPro" id="IPR050863">
    <property type="entry name" value="CenT-Element_Derived"/>
</dbReference>
<dbReference type="Gene3D" id="3.90.70.80">
    <property type="match status" value="1"/>
</dbReference>
<dbReference type="InterPro" id="IPR007889">
    <property type="entry name" value="HTH_Psq"/>
</dbReference>
<gene>
    <name evidence="9" type="ORF">BaRGS_00005454</name>
</gene>
<dbReference type="InterPro" id="IPR036397">
    <property type="entry name" value="RNaseH_sf"/>
</dbReference>
<dbReference type="InterPro" id="IPR004875">
    <property type="entry name" value="DDE_SF_endonuclease_dom"/>
</dbReference>
<dbReference type="SUPFAM" id="SSF54001">
    <property type="entry name" value="Cysteine proteinases"/>
    <property type="match status" value="1"/>
</dbReference>
<comment type="caution">
    <text evidence="9">The sequence shown here is derived from an EMBL/GenBank/DDBJ whole genome shotgun (WGS) entry which is preliminary data.</text>
</comment>
<evidence type="ECO:0000256" key="5">
    <source>
        <dbReference type="SAM" id="MobiDB-lite"/>
    </source>
</evidence>
<evidence type="ECO:0000313" key="9">
    <source>
        <dbReference type="EMBL" id="KAK7503189.1"/>
    </source>
</evidence>
<feature type="region of interest" description="Disordered" evidence="5">
    <location>
        <begin position="419"/>
        <end position="519"/>
    </location>
</feature>
<dbReference type="SUPFAM" id="SSF46689">
    <property type="entry name" value="Homeodomain-like"/>
    <property type="match status" value="2"/>
</dbReference>
<dbReference type="SMART" id="SM00674">
    <property type="entry name" value="CENPB"/>
    <property type="match status" value="1"/>
</dbReference>
<evidence type="ECO:0000313" key="10">
    <source>
        <dbReference type="Proteomes" id="UP001519460"/>
    </source>
</evidence>